<name>A0ABQ7I2D0_9MICR</name>
<evidence type="ECO:0000313" key="3">
    <source>
        <dbReference type="EMBL" id="KAF7684629.1"/>
    </source>
</evidence>
<dbReference type="SUPFAM" id="SSF52540">
    <property type="entry name" value="P-loop containing nucleoside triphosphate hydrolases"/>
    <property type="match status" value="1"/>
</dbReference>
<accession>A0ABQ7I2D0</accession>
<dbReference type="Pfam" id="PF00025">
    <property type="entry name" value="Arf"/>
    <property type="match status" value="1"/>
</dbReference>
<comment type="caution">
    <text evidence="3">The sequence shown here is derived from an EMBL/GenBank/DDBJ whole genome shotgun (WGS) entry which is preliminary data.</text>
</comment>
<dbReference type="InterPro" id="IPR027417">
    <property type="entry name" value="P-loop_NTPase"/>
</dbReference>
<evidence type="ECO:0000256" key="2">
    <source>
        <dbReference type="ARBA" id="ARBA00023134"/>
    </source>
</evidence>
<dbReference type="PANTHER" id="PTHR45732">
    <property type="entry name" value="ADP-RIBOSYLATION FACTOR-LIKE PROTEIN 8"/>
    <property type="match status" value="1"/>
</dbReference>
<reference evidence="3 4" key="1">
    <citation type="submission" date="2019-01" db="EMBL/GenBank/DDBJ databases">
        <title>Genomes sequencing and comparative genomics of infectious freshwater microsporidia, Cucumispora dikerogammari and Thelohania contejeani.</title>
        <authorList>
            <person name="Cormier A."/>
            <person name="Giraud I."/>
            <person name="Wattier R."/>
            <person name="Teixeira M."/>
            <person name="Grandjean F."/>
            <person name="Rigaud T."/>
            <person name="Cordaux R."/>
        </authorList>
    </citation>
    <scope>NUCLEOTIDE SEQUENCE [LARGE SCALE GENOMIC DNA]</scope>
    <source>
        <strain evidence="3">T1</strain>
        <tissue evidence="3">Spores</tissue>
    </source>
</reference>
<organism evidence="3 4">
    <name type="scientific">Astathelohania contejeani</name>
    <dbReference type="NCBI Taxonomy" id="164912"/>
    <lineage>
        <taxon>Eukaryota</taxon>
        <taxon>Fungi</taxon>
        <taxon>Fungi incertae sedis</taxon>
        <taxon>Microsporidia</taxon>
        <taxon>Astathelohaniidae</taxon>
        <taxon>Astathelohania</taxon>
    </lineage>
</organism>
<dbReference type="Gene3D" id="3.40.50.300">
    <property type="entry name" value="P-loop containing nucleotide triphosphate hydrolases"/>
    <property type="match status" value="1"/>
</dbReference>
<evidence type="ECO:0000256" key="1">
    <source>
        <dbReference type="ARBA" id="ARBA00022741"/>
    </source>
</evidence>
<sequence length="147" mass="17189">MTRLFEGRYDPNTPTSQNVRLYRYEMDGIVFFVYDIPGNTSSRSKWDHYYKKSDIIVFFIDGLCDDEACAQSREELKSLIYRNMWIKKSLLVIGTKNDEPKALLCRDIILRLDLVSIVDREIACYSVSSLKDTNIDLVKSWLLDQVD</sequence>
<keyword evidence="4" id="KW-1185">Reference proteome</keyword>
<gene>
    <name evidence="3" type="primary">arl8</name>
    <name evidence="3" type="ORF">TCON_0175</name>
</gene>
<keyword evidence="2" id="KW-0342">GTP-binding</keyword>
<protein>
    <submittedName>
        <fullName evidence="3">ADP-ribosylation factor-like protein 8</fullName>
    </submittedName>
</protein>
<proteinExistence type="predicted"/>
<dbReference type="InterPro" id="IPR006689">
    <property type="entry name" value="Small_GTPase_ARF/SAR"/>
</dbReference>
<dbReference type="PANTHER" id="PTHR45732:SF7">
    <property type="entry name" value="ADP-RIBOSYLATION FACTOR-LIKE PROTEIN 8"/>
    <property type="match status" value="1"/>
</dbReference>
<dbReference type="Proteomes" id="UP001516464">
    <property type="component" value="Unassembled WGS sequence"/>
</dbReference>
<keyword evidence="1" id="KW-0547">Nucleotide-binding</keyword>
<dbReference type="EMBL" id="SBIQ01000006">
    <property type="protein sequence ID" value="KAF7684629.1"/>
    <property type="molecule type" value="Genomic_DNA"/>
</dbReference>
<evidence type="ECO:0000313" key="4">
    <source>
        <dbReference type="Proteomes" id="UP001516464"/>
    </source>
</evidence>